<comment type="caution">
    <text evidence="2">The sequence shown here is derived from an EMBL/GenBank/DDBJ whole genome shotgun (WGS) entry which is preliminary data.</text>
</comment>
<gene>
    <name evidence="2" type="ORF">CHRIB12_LOCUS10143</name>
</gene>
<dbReference type="InterPro" id="IPR000210">
    <property type="entry name" value="BTB/POZ_dom"/>
</dbReference>
<accession>A0A915Z6P0</accession>
<protein>
    <recommendedName>
        <fullName evidence="1">BTB domain-containing protein</fullName>
    </recommendedName>
</protein>
<sequence>MLNRILLNSATENQNHESALSTKSITKNNNMIEFKKPNIRPTAFEIILKYIYTGEMDLSNHSGEDILGVVVALQTS</sequence>
<dbReference type="OrthoDB" id="6359816at2759"/>
<evidence type="ECO:0000313" key="2">
    <source>
        <dbReference type="EMBL" id="CAB5364781.1"/>
    </source>
</evidence>
<proteinExistence type="predicted"/>
<dbReference type="PROSITE" id="PS50097">
    <property type="entry name" value="BTB"/>
    <property type="match status" value="1"/>
</dbReference>
<feature type="domain" description="BTB" evidence="1">
    <location>
        <begin position="1"/>
        <end position="60"/>
    </location>
</feature>
<dbReference type="AlphaFoldDB" id="A0A915Z6P0"/>
<evidence type="ECO:0000313" key="3">
    <source>
        <dbReference type="Proteomes" id="UP000684084"/>
    </source>
</evidence>
<dbReference type="Pfam" id="PF00651">
    <property type="entry name" value="BTB"/>
    <property type="match status" value="1"/>
</dbReference>
<dbReference type="Proteomes" id="UP000684084">
    <property type="component" value="Unassembled WGS sequence"/>
</dbReference>
<dbReference type="EMBL" id="CAGKOT010000020">
    <property type="protein sequence ID" value="CAB5364781.1"/>
    <property type="molecule type" value="Genomic_DNA"/>
</dbReference>
<reference evidence="2" key="1">
    <citation type="submission" date="2020-05" db="EMBL/GenBank/DDBJ databases">
        <authorList>
            <person name="Rincon C."/>
            <person name="Sanders R I."/>
            <person name="Robbins C."/>
            <person name="Chaturvedi A."/>
        </authorList>
    </citation>
    <scope>NUCLEOTIDE SEQUENCE</scope>
    <source>
        <strain evidence="2">CHB12</strain>
    </source>
</reference>
<organism evidence="2 3">
    <name type="scientific">Rhizophagus irregularis</name>
    <dbReference type="NCBI Taxonomy" id="588596"/>
    <lineage>
        <taxon>Eukaryota</taxon>
        <taxon>Fungi</taxon>
        <taxon>Fungi incertae sedis</taxon>
        <taxon>Mucoromycota</taxon>
        <taxon>Glomeromycotina</taxon>
        <taxon>Glomeromycetes</taxon>
        <taxon>Glomerales</taxon>
        <taxon>Glomeraceae</taxon>
        <taxon>Rhizophagus</taxon>
    </lineage>
</organism>
<name>A0A915Z6P0_9GLOM</name>
<evidence type="ECO:0000259" key="1">
    <source>
        <dbReference type="PROSITE" id="PS50097"/>
    </source>
</evidence>